<dbReference type="SMART" id="SM00177">
    <property type="entry name" value="ARF"/>
    <property type="match status" value="1"/>
</dbReference>
<dbReference type="PANTHER" id="PTHR46724">
    <property type="entry name" value="ADP-RIBOSYLATION FACTOR-LIKE PROTEIN 9-RELATED"/>
    <property type="match status" value="1"/>
</dbReference>
<protein>
    <submittedName>
        <fullName evidence="6">ADP-ribosylation factor-like protein 4A</fullName>
    </submittedName>
</protein>
<dbReference type="InParanoid" id="F6T3I7"/>
<dbReference type="InterPro" id="IPR006689">
    <property type="entry name" value="Small_GTPase_ARF/SAR"/>
</dbReference>
<dbReference type="FunFam" id="3.40.50.300:FF:002374">
    <property type="entry name" value="E3 ubiquitin-protein ligase arc-1"/>
    <property type="match status" value="1"/>
</dbReference>
<evidence type="ECO:0000256" key="1">
    <source>
        <dbReference type="ARBA" id="ARBA00022741"/>
    </source>
</evidence>
<evidence type="ECO:0000256" key="3">
    <source>
        <dbReference type="PIRSR" id="PIRSR606689-1"/>
    </source>
</evidence>
<evidence type="ECO:0000256" key="5">
    <source>
        <dbReference type="RuleBase" id="RU003925"/>
    </source>
</evidence>
<dbReference type="GO" id="GO:0005794">
    <property type="term" value="C:Golgi apparatus"/>
    <property type="evidence" value="ECO:0000318"/>
    <property type="project" value="GO_Central"/>
</dbReference>
<dbReference type="GO" id="GO:0046872">
    <property type="term" value="F:metal ion binding"/>
    <property type="evidence" value="ECO:0007669"/>
    <property type="project" value="UniProtKB-KW"/>
</dbReference>
<feature type="binding site" evidence="3">
    <location>
        <begin position="30"/>
        <end position="37"/>
    </location>
    <ligand>
        <name>GTP</name>
        <dbReference type="ChEBI" id="CHEBI:37565"/>
    </ligand>
</feature>
<dbReference type="InterPro" id="IPR027417">
    <property type="entry name" value="P-loop_NTPase"/>
</dbReference>
<dbReference type="GO" id="GO:0006886">
    <property type="term" value="P:intracellular protein transport"/>
    <property type="evidence" value="ECO:0000318"/>
    <property type="project" value="GO_Central"/>
</dbReference>
<reference evidence="6" key="3">
    <citation type="submission" date="2025-09" db="UniProtKB">
        <authorList>
            <consortium name="Ensembl"/>
        </authorList>
    </citation>
    <scope>IDENTIFICATION</scope>
</reference>
<evidence type="ECO:0000256" key="2">
    <source>
        <dbReference type="ARBA" id="ARBA00023134"/>
    </source>
</evidence>
<dbReference type="Ensembl" id="ENSCINT00000029530.2">
    <property type="protein sequence ID" value="ENSCINP00000029284.2"/>
    <property type="gene ID" value="ENSCING00000000233.3"/>
</dbReference>
<keyword evidence="2 3" id="KW-0342">GTP-binding</keyword>
<dbReference type="NCBIfam" id="TIGR00231">
    <property type="entry name" value="small_GTP"/>
    <property type="match status" value="1"/>
</dbReference>
<dbReference type="STRING" id="7719.ENSCINP00000029284"/>
<dbReference type="InterPro" id="IPR053254">
    <property type="entry name" value="Arf-like_GTPase"/>
</dbReference>
<dbReference type="HOGENOM" id="CLU_040729_9_2_1"/>
<accession>F6T3I7</accession>
<feature type="binding site" evidence="3">
    <location>
        <position position="76"/>
    </location>
    <ligand>
        <name>GTP</name>
        <dbReference type="ChEBI" id="CHEBI:37565"/>
    </ligand>
</feature>
<evidence type="ECO:0000313" key="6">
    <source>
        <dbReference type="Ensembl" id="ENSCINP00000029284.2"/>
    </source>
</evidence>
<feature type="binding site" evidence="4">
    <location>
        <position position="37"/>
    </location>
    <ligand>
        <name>Mg(2+)</name>
        <dbReference type="ChEBI" id="CHEBI:18420"/>
    </ligand>
</feature>
<organism evidence="6 7">
    <name type="scientific">Ciona intestinalis</name>
    <name type="common">Transparent sea squirt</name>
    <name type="synonym">Ascidia intestinalis</name>
    <dbReference type="NCBI Taxonomy" id="7719"/>
    <lineage>
        <taxon>Eukaryota</taxon>
        <taxon>Metazoa</taxon>
        <taxon>Chordata</taxon>
        <taxon>Tunicata</taxon>
        <taxon>Ascidiacea</taxon>
        <taxon>Phlebobranchia</taxon>
        <taxon>Cionidae</taxon>
        <taxon>Ciona</taxon>
    </lineage>
</organism>
<dbReference type="GO" id="GO:0003924">
    <property type="term" value="F:GTPase activity"/>
    <property type="evidence" value="ECO:0007669"/>
    <property type="project" value="InterPro"/>
</dbReference>
<comment type="similarity">
    <text evidence="5">Belongs to the small GTPase superfamily. Arf family.</text>
</comment>
<keyword evidence="4" id="KW-0479">Metal-binding</keyword>
<dbReference type="SUPFAM" id="SSF52540">
    <property type="entry name" value="P-loop containing nucleoside triphosphate hydrolases"/>
    <property type="match status" value="1"/>
</dbReference>
<dbReference type="Pfam" id="PF00025">
    <property type="entry name" value="Arf"/>
    <property type="match status" value="1"/>
</dbReference>
<dbReference type="GO" id="GO:0016192">
    <property type="term" value="P:vesicle-mediated transport"/>
    <property type="evidence" value="ECO:0000318"/>
    <property type="project" value="GO_Central"/>
</dbReference>
<evidence type="ECO:0000256" key="4">
    <source>
        <dbReference type="PIRSR" id="PIRSR606689-2"/>
    </source>
</evidence>
<dbReference type="AlphaFoldDB" id="F6T3I7"/>
<feature type="binding site" evidence="4">
    <location>
        <position position="54"/>
    </location>
    <ligand>
        <name>Mg(2+)</name>
        <dbReference type="ChEBI" id="CHEBI:18420"/>
    </ligand>
</feature>
<dbReference type="PRINTS" id="PR00328">
    <property type="entry name" value="SAR1GTPBP"/>
</dbReference>
<keyword evidence="4" id="KW-0460">Magnesium</keyword>
<reference evidence="6" key="2">
    <citation type="submission" date="2025-08" db="UniProtKB">
        <authorList>
            <consortium name="Ensembl"/>
        </authorList>
    </citation>
    <scope>IDENTIFICATION</scope>
</reference>
<evidence type="ECO:0000313" key="7">
    <source>
        <dbReference type="Proteomes" id="UP000008144"/>
    </source>
</evidence>
<feature type="binding site" evidence="3">
    <location>
        <begin position="131"/>
        <end position="134"/>
    </location>
    <ligand>
        <name>GTP</name>
        <dbReference type="ChEBI" id="CHEBI:37565"/>
    </ligand>
</feature>
<keyword evidence="7" id="KW-1185">Reference proteome</keyword>
<dbReference type="Gene3D" id="3.40.50.300">
    <property type="entry name" value="P-loop containing nucleotide triphosphate hydrolases"/>
    <property type="match status" value="1"/>
</dbReference>
<dbReference type="OMA" id="INWIKEG"/>
<name>F6T3I7_CIOIN</name>
<dbReference type="GO" id="GO:0005525">
    <property type="term" value="F:GTP binding"/>
    <property type="evidence" value="ECO:0000318"/>
    <property type="project" value="GO_Central"/>
</dbReference>
<gene>
    <name evidence="6" type="primary">LOC100175361</name>
</gene>
<dbReference type="Proteomes" id="UP000008144">
    <property type="component" value="Unassembled WGS sequence"/>
</dbReference>
<reference evidence="7" key="1">
    <citation type="journal article" date="2002" name="Science">
        <title>The draft genome of Ciona intestinalis: insights into chordate and vertebrate origins.</title>
        <authorList>
            <person name="Dehal P."/>
            <person name="Satou Y."/>
            <person name="Campbell R.K."/>
            <person name="Chapman J."/>
            <person name="Degnan B."/>
            <person name="De Tomaso A."/>
            <person name="Davidson B."/>
            <person name="Di Gregorio A."/>
            <person name="Gelpke M."/>
            <person name="Goodstein D.M."/>
            <person name="Harafuji N."/>
            <person name="Hastings K.E."/>
            <person name="Ho I."/>
            <person name="Hotta K."/>
            <person name="Huang W."/>
            <person name="Kawashima T."/>
            <person name="Lemaire P."/>
            <person name="Martinez D."/>
            <person name="Meinertzhagen I.A."/>
            <person name="Necula S."/>
            <person name="Nonaka M."/>
            <person name="Putnam N."/>
            <person name="Rash S."/>
            <person name="Saiga H."/>
            <person name="Satake M."/>
            <person name="Terry A."/>
            <person name="Yamada L."/>
            <person name="Wang H.G."/>
            <person name="Awazu S."/>
            <person name="Azumi K."/>
            <person name="Boore J."/>
            <person name="Branno M."/>
            <person name="Chin-Bow S."/>
            <person name="DeSantis R."/>
            <person name="Doyle S."/>
            <person name="Francino P."/>
            <person name="Keys D.N."/>
            <person name="Haga S."/>
            <person name="Hayashi H."/>
            <person name="Hino K."/>
            <person name="Imai K.S."/>
            <person name="Inaba K."/>
            <person name="Kano S."/>
            <person name="Kobayashi K."/>
            <person name="Kobayashi M."/>
            <person name="Lee B.I."/>
            <person name="Makabe K.W."/>
            <person name="Manohar C."/>
            <person name="Matassi G."/>
            <person name="Medina M."/>
            <person name="Mochizuki Y."/>
            <person name="Mount S."/>
            <person name="Morishita T."/>
            <person name="Miura S."/>
            <person name="Nakayama A."/>
            <person name="Nishizaka S."/>
            <person name="Nomoto H."/>
            <person name="Ohta F."/>
            <person name="Oishi K."/>
            <person name="Rigoutsos I."/>
            <person name="Sano M."/>
            <person name="Sasaki A."/>
            <person name="Sasakura Y."/>
            <person name="Shoguchi E."/>
            <person name="Shin-i T."/>
            <person name="Spagnuolo A."/>
            <person name="Stainier D."/>
            <person name="Suzuki M.M."/>
            <person name="Tassy O."/>
            <person name="Takatori N."/>
            <person name="Tokuoka M."/>
            <person name="Yagi K."/>
            <person name="Yoshizaki F."/>
            <person name="Wada S."/>
            <person name="Zhang C."/>
            <person name="Hyatt P.D."/>
            <person name="Larimer F."/>
            <person name="Detter C."/>
            <person name="Doggett N."/>
            <person name="Glavina T."/>
            <person name="Hawkins T."/>
            <person name="Richardson P."/>
            <person name="Lucas S."/>
            <person name="Kohara Y."/>
            <person name="Levine M."/>
            <person name="Satoh N."/>
            <person name="Rokhsar D.S."/>
        </authorList>
    </citation>
    <scope>NUCLEOTIDE SEQUENCE [LARGE SCALE GENOMIC DNA]</scope>
</reference>
<dbReference type="SMART" id="SM00178">
    <property type="entry name" value="SAR"/>
    <property type="match status" value="1"/>
</dbReference>
<dbReference type="PROSITE" id="PS51417">
    <property type="entry name" value="ARF"/>
    <property type="match status" value="1"/>
</dbReference>
<dbReference type="GeneTree" id="ENSGT00940000172898"/>
<dbReference type="GO" id="GO:0005737">
    <property type="term" value="C:cytoplasm"/>
    <property type="evidence" value="ECO:0000318"/>
    <property type="project" value="GO_Central"/>
</dbReference>
<dbReference type="InterPro" id="IPR005225">
    <property type="entry name" value="Small_GTP-bd"/>
</dbReference>
<sequence length="197" mass="21566">MFESTPNKLDDVKITDAEIKPRLAKIVVLGLEGCGKSTLLNVLAKRPEEGYSPTQGFNVVQIQSGECSLSVMEVGGGPSTRRYWSHFTSDMDLLIYVVDGSDKNNFNESKSELMKVLAESTNQVPCLLISNKQDLENAEKCSSIFNSKDLKEIGRKTSGNITILDATCCANGGEGVSFRETVISIMHNIITKFSSFI</sequence>
<keyword evidence="1 3" id="KW-0547">Nucleotide-binding</keyword>
<proteinExistence type="inferred from homology"/>